<dbReference type="PANTHER" id="PTHR11365">
    <property type="entry name" value="5-OXOPROLINASE RELATED"/>
    <property type="match status" value="1"/>
</dbReference>
<feature type="domain" description="S-Me-THD N-terminal" evidence="3">
    <location>
        <begin position="607"/>
        <end position="766"/>
    </location>
</feature>
<evidence type="ECO:0008006" key="7">
    <source>
        <dbReference type="Google" id="ProtNLM"/>
    </source>
</evidence>
<dbReference type="GeneID" id="28833765"/>
<evidence type="ECO:0000313" key="5">
    <source>
        <dbReference type="EMBL" id="OBU01837.1"/>
    </source>
</evidence>
<dbReference type="InterPro" id="IPR024071">
    <property type="entry name" value="S-Me-THD_C_sf"/>
</dbReference>
<evidence type="ECO:0000259" key="2">
    <source>
        <dbReference type="Pfam" id="PF05378"/>
    </source>
</evidence>
<evidence type="ECO:0000259" key="4">
    <source>
        <dbReference type="Pfam" id="PF20906"/>
    </source>
</evidence>
<feature type="domain" description="Hydantoinase A/oxoprolinase" evidence="1">
    <location>
        <begin position="210"/>
        <end position="385"/>
    </location>
</feature>
<dbReference type="AlphaFoldDB" id="A0A2P2SYD6"/>
<organism evidence="5 6">
    <name type="scientific">Pseudogymnoascus verrucosus</name>
    <dbReference type="NCBI Taxonomy" id="342668"/>
    <lineage>
        <taxon>Eukaryota</taxon>
        <taxon>Fungi</taxon>
        <taxon>Dikarya</taxon>
        <taxon>Ascomycota</taxon>
        <taxon>Pezizomycotina</taxon>
        <taxon>Leotiomycetes</taxon>
        <taxon>Thelebolales</taxon>
        <taxon>Thelebolaceae</taxon>
        <taxon>Pseudogymnoascus</taxon>
    </lineage>
</organism>
<sequence>MGSILPLYRIGVDVGGTNTDAVILDPNGALWENRGVVAFHKTSTTSPNVTNGIESAVRAVIEQSGISLGQISSICIGTTHFINAVVEHDAKQLSKVAVIRLSKSYTRDIPPFSDFPPALAKLMNGYYGYVNGGLHIDGSQESPVLKDQVIQQCNIIKEKGLNTIVICGVFSPIDTHFRQEHQVRNIVLEQLPGADVVCSSEVANMGFLERENASILNASILKFARRTIASFKAAMRRLQLDCPLYLTQNDGTLIDAAAAARLPIRTFSSGATNSMRGAAYLGLSSSQGTKNTSAIVIDIGGTTSDVGVLLPSGYPRQASAFVTVAGIRINYNMPHVESIGLGGGSIIKVNVHGDVTVGPTSVGYQLTTKAKIFHGDVLTATDIAVAHDPSIKIGNPALVKDVSTENITQARRKMKVMLERVIDIMKTSPDPLPVLLVGGGSAIAPNELDGVSTIIRPPFHQVANAVGAAISKAGSTVDIIQSTANQTVADALEHAKLAAIEAAVAIGAIRGTISITEMGSIPLQYVEHQIRTLVRVAGDLSTDFAAVDDITSDHLHDEEHEDEAISVESKHKRCIEDAPKPLDIETYRPKIITNSETGISEWIISETDLIWLADGCYVLGCAGGGTPLPEFLKLRDQVRAGHIIRVVDASSLAKDARIYWGGNMGSPAVSAERLSAGELLECIDEMMYYLRHDSFDAVMSVEIGGANGLQPLLWGSSKNYNRVCVDADLMGRAYPNYWQNTLTAHESGQLVPCAIASGNGKAMIMTRTDEDLDVDRVLRAPAIEMGSYVGMIGKPTTADHVERYGVLNTMSSAWRIGRCINRAKLSNTIGTVTDQIIDELGGSSAAKLLFTGKIIGVERKLLKGHSYGEVIVEEMPASEEDKRKLAYAPTAQGGQLRVPFKNENIYAKHIAEDGTETFVAMVPDLIAILDAQTGKALGVPEFRYGVIVHVLGIAASPRWTDSPRGLEIGGLGAFGYDIPYKPLGTYVKPKSVVLEFA</sequence>
<reference evidence="5 6" key="1">
    <citation type="submission" date="2016-03" db="EMBL/GenBank/DDBJ databases">
        <title>Comparative genomics of Pseudogymnoascus destructans, the fungus causing white-nose syndrome of bats.</title>
        <authorList>
            <person name="Palmer J.M."/>
            <person name="Drees K.P."/>
            <person name="Foster J.T."/>
            <person name="Lindner D.L."/>
        </authorList>
    </citation>
    <scope>NUCLEOTIDE SEQUENCE [LARGE SCALE GENOMIC DNA]</scope>
    <source>
        <strain evidence="5 6">UAMH 10579</strain>
    </source>
</reference>
<protein>
    <recommendedName>
        <fullName evidence="7">Hydantoinase</fullName>
    </recommendedName>
</protein>
<dbReference type="InterPro" id="IPR008040">
    <property type="entry name" value="Hydant_A_N"/>
</dbReference>
<dbReference type="EMBL" id="KV460206">
    <property type="protein sequence ID" value="OBU01837.1"/>
    <property type="molecule type" value="Genomic_DNA"/>
</dbReference>
<dbReference type="InterPro" id="IPR043129">
    <property type="entry name" value="ATPase_NBD"/>
</dbReference>
<dbReference type="Pfam" id="PF06032">
    <property type="entry name" value="S-Me-THD_N"/>
    <property type="match status" value="1"/>
</dbReference>
<dbReference type="STRING" id="342668.A0A2P2SYD6"/>
<evidence type="ECO:0000313" key="6">
    <source>
        <dbReference type="Proteomes" id="UP000091956"/>
    </source>
</evidence>
<dbReference type="InterPro" id="IPR045079">
    <property type="entry name" value="Oxoprolinase-like"/>
</dbReference>
<feature type="domain" description="S-Me-THD-like C-terminal" evidence="4">
    <location>
        <begin position="771"/>
        <end position="983"/>
    </location>
</feature>
<dbReference type="InterPro" id="IPR010318">
    <property type="entry name" value="S-Me-THD_N"/>
</dbReference>
<dbReference type="Pfam" id="PF20906">
    <property type="entry name" value="S-Me-THD_C"/>
    <property type="match status" value="1"/>
</dbReference>
<gene>
    <name evidence="5" type="ORF">VE01_00379</name>
</gene>
<dbReference type="InterPro" id="IPR048350">
    <property type="entry name" value="S-Me-THD-like_C"/>
</dbReference>
<dbReference type="SUPFAM" id="SSF53067">
    <property type="entry name" value="Actin-like ATPase domain"/>
    <property type="match status" value="2"/>
</dbReference>
<evidence type="ECO:0000259" key="1">
    <source>
        <dbReference type="Pfam" id="PF01968"/>
    </source>
</evidence>
<name>A0A2P2SYD6_9PEZI</name>
<dbReference type="OrthoDB" id="5404895at2759"/>
<dbReference type="InterPro" id="IPR002821">
    <property type="entry name" value="Hydantoinase_A"/>
</dbReference>
<dbReference type="Gene3D" id="3.40.1610.10">
    <property type="entry name" value="CV3147-like domain"/>
    <property type="match status" value="1"/>
</dbReference>
<dbReference type="InterPro" id="IPR027479">
    <property type="entry name" value="S-Me-THD_N_sf"/>
</dbReference>
<dbReference type="RefSeq" id="XP_018135569.1">
    <property type="nucleotide sequence ID" value="XM_018269911.2"/>
</dbReference>
<dbReference type="Pfam" id="PF05378">
    <property type="entry name" value="Hydant_A_N"/>
    <property type="match status" value="1"/>
</dbReference>
<dbReference type="PANTHER" id="PTHR11365:SF10">
    <property type="entry name" value="HYDANTOINASE_OXOPROLINASE"/>
    <property type="match status" value="1"/>
</dbReference>
<dbReference type="Proteomes" id="UP000091956">
    <property type="component" value="Unassembled WGS sequence"/>
</dbReference>
<keyword evidence="6" id="KW-1185">Reference proteome</keyword>
<dbReference type="GO" id="GO:0016787">
    <property type="term" value="F:hydrolase activity"/>
    <property type="evidence" value="ECO:0007669"/>
    <property type="project" value="InterPro"/>
</dbReference>
<dbReference type="SUPFAM" id="SSF160991">
    <property type="entry name" value="CV3147-like"/>
    <property type="match status" value="1"/>
</dbReference>
<dbReference type="Pfam" id="PF01968">
    <property type="entry name" value="Hydantoinase_A"/>
    <property type="match status" value="1"/>
</dbReference>
<dbReference type="FunFam" id="3.40.1610.10:FF:000001">
    <property type="entry name" value="Hydantoinase, putative"/>
    <property type="match status" value="1"/>
</dbReference>
<accession>A0A2P2SYD6</accession>
<evidence type="ECO:0000259" key="3">
    <source>
        <dbReference type="Pfam" id="PF06032"/>
    </source>
</evidence>
<dbReference type="Gene3D" id="2.40.390.10">
    <property type="entry name" value="CV3147-like"/>
    <property type="match status" value="1"/>
</dbReference>
<reference evidence="6" key="2">
    <citation type="journal article" date="2018" name="Nat. Commun.">
        <title>Extreme sensitivity to ultraviolet light in the fungal pathogen causing white-nose syndrome of bats.</title>
        <authorList>
            <person name="Palmer J.M."/>
            <person name="Drees K.P."/>
            <person name="Foster J.T."/>
            <person name="Lindner D.L."/>
        </authorList>
    </citation>
    <scope>NUCLEOTIDE SEQUENCE [LARGE SCALE GENOMIC DNA]</scope>
    <source>
        <strain evidence="6">UAMH 10579</strain>
    </source>
</reference>
<dbReference type="Gene3D" id="3.30.420.40">
    <property type="match status" value="1"/>
</dbReference>
<feature type="domain" description="Hydantoinase/oxoprolinase N-terminal" evidence="2">
    <location>
        <begin position="9"/>
        <end position="189"/>
    </location>
</feature>
<proteinExistence type="predicted"/>